<dbReference type="Gene3D" id="3.90.1640.10">
    <property type="entry name" value="inorganic pyrophosphatase (n-terminal core)"/>
    <property type="match status" value="1"/>
</dbReference>
<name>A0ABV1KKN7_9PSEU</name>
<keyword evidence="4" id="KW-1185">Reference proteome</keyword>
<dbReference type="InterPro" id="IPR001667">
    <property type="entry name" value="DDH_dom"/>
</dbReference>
<feature type="domain" description="DHHA1" evidence="2">
    <location>
        <begin position="251"/>
        <end position="310"/>
    </location>
</feature>
<dbReference type="Pfam" id="PF02272">
    <property type="entry name" value="DHHA1"/>
    <property type="match status" value="1"/>
</dbReference>
<feature type="domain" description="DDH" evidence="1">
    <location>
        <begin position="28"/>
        <end position="168"/>
    </location>
</feature>
<gene>
    <name evidence="3" type="ORF">WIS52_31515</name>
</gene>
<dbReference type="Gene3D" id="3.10.310.30">
    <property type="match status" value="1"/>
</dbReference>
<dbReference type="InterPro" id="IPR003156">
    <property type="entry name" value="DHHA1_dom"/>
</dbReference>
<reference evidence="3 4" key="1">
    <citation type="submission" date="2024-03" db="EMBL/GenBank/DDBJ databases">
        <title>Draft genome sequence of Pseudonocardia nematodicida JCM 31783.</title>
        <authorList>
            <person name="Butdee W."/>
            <person name="Duangmal K."/>
        </authorList>
    </citation>
    <scope>NUCLEOTIDE SEQUENCE [LARGE SCALE GENOMIC DNA]</scope>
    <source>
        <strain evidence="3 4">JCM 31783</strain>
    </source>
</reference>
<evidence type="ECO:0000259" key="2">
    <source>
        <dbReference type="Pfam" id="PF02272"/>
    </source>
</evidence>
<accession>A0ABV1KKN7</accession>
<evidence type="ECO:0000313" key="4">
    <source>
        <dbReference type="Proteomes" id="UP001494902"/>
    </source>
</evidence>
<dbReference type="EMBL" id="JBEDNQ010000020">
    <property type="protein sequence ID" value="MEQ3555016.1"/>
    <property type="molecule type" value="Genomic_DNA"/>
</dbReference>
<comment type="caution">
    <text evidence="3">The sequence shown here is derived from an EMBL/GenBank/DDBJ whole genome shotgun (WGS) entry which is preliminary data.</text>
</comment>
<dbReference type="PANTHER" id="PTHR47618:SF1">
    <property type="entry name" value="BIFUNCTIONAL OLIGORIBONUCLEASE AND PAP PHOSPHATASE NRNA"/>
    <property type="match status" value="1"/>
</dbReference>
<organism evidence="3 4">
    <name type="scientific">Pseudonocardia nematodicida</name>
    <dbReference type="NCBI Taxonomy" id="1206997"/>
    <lineage>
        <taxon>Bacteria</taxon>
        <taxon>Bacillati</taxon>
        <taxon>Actinomycetota</taxon>
        <taxon>Actinomycetes</taxon>
        <taxon>Pseudonocardiales</taxon>
        <taxon>Pseudonocardiaceae</taxon>
        <taxon>Pseudonocardia</taxon>
    </lineage>
</organism>
<dbReference type="InterPro" id="IPR051319">
    <property type="entry name" value="Oligoribo/pAp-PDE_c-di-AMP_PDE"/>
</dbReference>
<evidence type="ECO:0000259" key="1">
    <source>
        <dbReference type="Pfam" id="PF01368"/>
    </source>
</evidence>
<dbReference type="Proteomes" id="UP001494902">
    <property type="component" value="Unassembled WGS sequence"/>
</dbReference>
<dbReference type="SUPFAM" id="SSF64182">
    <property type="entry name" value="DHH phosphoesterases"/>
    <property type="match status" value="1"/>
</dbReference>
<evidence type="ECO:0000313" key="3">
    <source>
        <dbReference type="EMBL" id="MEQ3555016.1"/>
    </source>
</evidence>
<dbReference type="Pfam" id="PF01368">
    <property type="entry name" value="DHH"/>
    <property type="match status" value="1"/>
</dbReference>
<dbReference type="RefSeq" id="WP_349302087.1">
    <property type="nucleotide sequence ID" value="NZ_JBEDNQ010000020.1"/>
</dbReference>
<protein>
    <submittedName>
        <fullName evidence="3">DHH family phosphoesterase</fullName>
    </submittedName>
</protein>
<dbReference type="InterPro" id="IPR038763">
    <property type="entry name" value="DHH_sf"/>
</dbReference>
<sequence length="344" mass="34381">MSSSHVPGPGPVDPAGAAALLRQARDALVVGHVRPDADAAGSAIAIATALRRSGIDAVVSFGGPEPVPSSLSVLDPDGLVVPSADAPAAPDLLVCCDISSARRLGDLAGRLDTASVSLAIDHHVSFTPFSTHQLVDATAPATVVLVRAVLAEFGVALDPVLARALFAGLYTDTGGFRRGGADALRLAAELVDAGADPASLLRRLSGTRPFAWLAAQAEVLAAAHFEPDVAAGAGLVWATVDVATATRFRDEAVTLVGQLTATAGDGVAALLTEVAPGDWSVSLRGTGTPDLSRVATALGGGGHPGAAGFERAGTRDSLLGLLRAELASVTAGAAAPPSSRTDRS</sequence>
<dbReference type="PANTHER" id="PTHR47618">
    <property type="entry name" value="BIFUNCTIONAL OLIGORIBONUCLEASE AND PAP PHOSPHATASE NRNA"/>
    <property type="match status" value="1"/>
</dbReference>
<proteinExistence type="predicted"/>